<sequence>MTVTVLAILETDFVPDKALGRVMNERLQKAAFELQEVHLADLKSMGERNEDVVVYISYNPKYKIRFRVVNDVPEPIESLVGEICGNLGYLFWKTATVNVFKGN</sequence>
<organism evidence="1 2">
    <name type="scientific">Pedobacter rhizosphaerae</name>
    <dbReference type="NCBI Taxonomy" id="390241"/>
    <lineage>
        <taxon>Bacteria</taxon>
        <taxon>Pseudomonadati</taxon>
        <taxon>Bacteroidota</taxon>
        <taxon>Sphingobacteriia</taxon>
        <taxon>Sphingobacteriales</taxon>
        <taxon>Sphingobacteriaceae</taxon>
        <taxon>Pedobacter</taxon>
    </lineage>
</organism>
<name>A0A1H9TVR8_9SPHI</name>
<accession>A0A1H9TVR8</accession>
<dbReference type="OrthoDB" id="766726at2"/>
<proteinExistence type="predicted"/>
<protein>
    <submittedName>
        <fullName evidence="1">Uncharacterized protein</fullName>
    </submittedName>
</protein>
<evidence type="ECO:0000313" key="2">
    <source>
        <dbReference type="Proteomes" id="UP000199572"/>
    </source>
</evidence>
<dbReference type="RefSeq" id="WP_090886608.1">
    <property type="nucleotide sequence ID" value="NZ_FOGG01000025.1"/>
</dbReference>
<reference evidence="1 2" key="1">
    <citation type="submission" date="2016-10" db="EMBL/GenBank/DDBJ databases">
        <authorList>
            <person name="de Groot N.N."/>
        </authorList>
    </citation>
    <scope>NUCLEOTIDE SEQUENCE [LARGE SCALE GENOMIC DNA]</scope>
    <source>
        <strain evidence="1 2">DSM 18610</strain>
    </source>
</reference>
<dbReference type="AlphaFoldDB" id="A0A1H9TVR8"/>
<gene>
    <name evidence="1" type="ORF">SAMN04488023_1251</name>
</gene>
<keyword evidence="2" id="KW-1185">Reference proteome</keyword>
<dbReference type="Proteomes" id="UP000199572">
    <property type="component" value="Unassembled WGS sequence"/>
</dbReference>
<evidence type="ECO:0000313" key="1">
    <source>
        <dbReference type="EMBL" id="SES01098.1"/>
    </source>
</evidence>
<dbReference type="EMBL" id="FOGG01000025">
    <property type="protein sequence ID" value="SES01098.1"/>
    <property type="molecule type" value="Genomic_DNA"/>
</dbReference>